<dbReference type="Pfam" id="PF01966">
    <property type="entry name" value="HD"/>
    <property type="match status" value="1"/>
</dbReference>
<dbReference type="GO" id="GO:0016787">
    <property type="term" value="F:hydrolase activity"/>
    <property type="evidence" value="ECO:0007669"/>
    <property type="project" value="UniProtKB-KW"/>
</dbReference>
<dbReference type="SUPFAM" id="SSF109604">
    <property type="entry name" value="HD-domain/PDEase-like"/>
    <property type="match status" value="1"/>
</dbReference>
<dbReference type="EMBL" id="BIFQ01000001">
    <property type="protein sequence ID" value="GCE04244.1"/>
    <property type="molecule type" value="Genomic_DNA"/>
</dbReference>
<proteinExistence type="predicted"/>
<evidence type="ECO:0000313" key="2">
    <source>
        <dbReference type="EMBL" id="GCE04244.1"/>
    </source>
</evidence>
<evidence type="ECO:0000313" key="3">
    <source>
        <dbReference type="Proteomes" id="UP000287224"/>
    </source>
</evidence>
<evidence type="ECO:0000259" key="1">
    <source>
        <dbReference type="Pfam" id="PF01966"/>
    </source>
</evidence>
<dbReference type="Gene3D" id="1.10.3210.10">
    <property type="entry name" value="Hypothetical protein af1432"/>
    <property type="match status" value="1"/>
</dbReference>
<dbReference type="RefSeq" id="WP_126595419.1">
    <property type="nucleotide sequence ID" value="NZ_BIFQ01000001.1"/>
</dbReference>
<keyword evidence="3" id="KW-1185">Reference proteome</keyword>
<protein>
    <submittedName>
        <fullName evidence="2">Metal-dependent phosphohydrolase, HD subdomain protein</fullName>
    </submittedName>
</protein>
<accession>A0A401ZBH4</accession>
<gene>
    <name evidence="2" type="ORF">KDAU_15730</name>
</gene>
<comment type="caution">
    <text evidence="2">The sequence shown here is derived from an EMBL/GenBank/DDBJ whole genome shotgun (WGS) entry which is preliminary data.</text>
</comment>
<dbReference type="InterPro" id="IPR003607">
    <property type="entry name" value="HD/PDEase_dom"/>
</dbReference>
<dbReference type="CDD" id="cd00077">
    <property type="entry name" value="HDc"/>
    <property type="match status" value="1"/>
</dbReference>
<name>A0A401ZBH4_9CHLR</name>
<feature type="domain" description="HD" evidence="1">
    <location>
        <begin position="26"/>
        <end position="100"/>
    </location>
</feature>
<reference evidence="3" key="1">
    <citation type="submission" date="2018-12" db="EMBL/GenBank/DDBJ databases">
        <title>Tengunoibacter tsumagoiensis gen. nov., sp. nov., Dictyobacter kobayashii sp. nov., D. alpinus sp. nov., and D. joshuensis sp. nov. and description of Dictyobacteraceae fam. nov. within the order Ktedonobacterales isolated from Tengu-no-mugimeshi.</title>
        <authorList>
            <person name="Wang C.M."/>
            <person name="Zheng Y."/>
            <person name="Sakai Y."/>
            <person name="Toyoda A."/>
            <person name="Minakuchi Y."/>
            <person name="Abe K."/>
            <person name="Yokota A."/>
            <person name="Yabe S."/>
        </authorList>
    </citation>
    <scope>NUCLEOTIDE SEQUENCE [LARGE SCALE GENOMIC DNA]</scope>
    <source>
        <strain evidence="3">S-27</strain>
    </source>
</reference>
<keyword evidence="2" id="KW-0378">Hydrolase</keyword>
<dbReference type="AlphaFoldDB" id="A0A401ZBH4"/>
<dbReference type="Proteomes" id="UP000287224">
    <property type="component" value="Unassembled WGS sequence"/>
</dbReference>
<sequence>MDIKELLIWASQQAEIYVSPLGNRWLHVQSVVEKAREIGSVFNEEDRCYLIAAAYLHDIAYAPDLQRTGFHPIDGAYYLRQQEQERLASLVAYHSEARFEAELRGLSQELHQFEPEHSPVADALIYCDMMTNSKGDRVSFSERLADIYRRYDKNHIVSKAIHQAEPFLAEAVRRTEQRLTIHK</sequence>
<dbReference type="OrthoDB" id="2989229at2"/>
<dbReference type="InterPro" id="IPR006674">
    <property type="entry name" value="HD_domain"/>
</dbReference>
<organism evidence="2 3">
    <name type="scientific">Dictyobacter aurantiacus</name>
    <dbReference type="NCBI Taxonomy" id="1936993"/>
    <lineage>
        <taxon>Bacteria</taxon>
        <taxon>Bacillati</taxon>
        <taxon>Chloroflexota</taxon>
        <taxon>Ktedonobacteria</taxon>
        <taxon>Ktedonobacterales</taxon>
        <taxon>Dictyobacteraceae</taxon>
        <taxon>Dictyobacter</taxon>
    </lineage>
</organism>